<dbReference type="SUPFAM" id="SSF53474">
    <property type="entry name" value="alpha/beta-Hydrolases"/>
    <property type="match status" value="1"/>
</dbReference>
<evidence type="ECO:0000313" key="9">
    <source>
        <dbReference type="Proteomes" id="UP000694843"/>
    </source>
</evidence>
<dbReference type="GO" id="GO:0016298">
    <property type="term" value="F:lipase activity"/>
    <property type="evidence" value="ECO:0007669"/>
    <property type="project" value="InterPro"/>
</dbReference>
<feature type="signal peptide" evidence="7">
    <location>
        <begin position="1"/>
        <end position="24"/>
    </location>
</feature>
<feature type="transmembrane region" description="Helical" evidence="6">
    <location>
        <begin position="404"/>
        <end position="437"/>
    </location>
</feature>
<name>A0A8B7NKC7_HYAAZ</name>
<keyword evidence="6" id="KW-0472">Membrane</keyword>
<dbReference type="AlphaFoldDB" id="A0A8B7NKC7"/>
<dbReference type="GO" id="GO:0016042">
    <property type="term" value="P:lipid catabolic process"/>
    <property type="evidence" value="ECO:0007669"/>
    <property type="project" value="TreeGrafter"/>
</dbReference>
<dbReference type="KEGG" id="hazt:108671139"/>
<sequence length="473" mass="51273">MRRAFHVILILLLASLAVIGRVSAYNSSSGDTLKPKNCTGKTTVVPGGSGNSTVEEKQTAGTNTAPLTTVTTTPPPAALEPSPSRHVDFDAAFLWTRGYMEGKQYEIIGADNASVSQSHFLASADTYLIVHGFLSHALVPWVLFLKDKILARGNSNVIAVQWASGDNFTELAYNKTSDTVPGIGAAVSRLLTTLQAVRGLDYTRLHAIGLNLGAHIAGFAAKNSPYPFGRITGLDPASKRYLDTSPKERLDKSDALYVDIMHTNSCNNWNRWYDCFGIYMSIGHTDFWPNGGSFQPACKKTESHHVGDGPLRCDHTIVTEYFLESFDYDITSTKFLASPAKNYRAYCVDPVIHCGPLPQYMGILADSGSSGDYFLNTTSVAPYAIEDKSCPSRVRQSELAATAFMAIITVLILIVGILLILVVTLVYILVVIFSIVCIKVKGIFKRKAESADMTDPLLGDAPQDRVGDGQKGA</sequence>
<dbReference type="PANTHER" id="PTHR11610">
    <property type="entry name" value="LIPASE"/>
    <property type="match status" value="1"/>
</dbReference>
<keyword evidence="3" id="KW-0964">Secreted</keyword>
<evidence type="ECO:0000256" key="5">
    <source>
        <dbReference type="SAM" id="MobiDB-lite"/>
    </source>
</evidence>
<keyword evidence="6" id="KW-1133">Transmembrane helix</keyword>
<dbReference type="Proteomes" id="UP000694843">
    <property type="component" value="Unplaced"/>
</dbReference>
<dbReference type="GeneID" id="108671139"/>
<feature type="chain" id="PRO_5034527432" evidence="7">
    <location>
        <begin position="25"/>
        <end position="473"/>
    </location>
</feature>
<dbReference type="InterPro" id="IPR013818">
    <property type="entry name" value="Lipase"/>
</dbReference>
<evidence type="ECO:0000259" key="8">
    <source>
        <dbReference type="Pfam" id="PF00151"/>
    </source>
</evidence>
<feature type="compositionally biased region" description="Low complexity" evidence="5">
    <location>
        <begin position="59"/>
        <end position="72"/>
    </location>
</feature>
<evidence type="ECO:0000256" key="6">
    <source>
        <dbReference type="SAM" id="Phobius"/>
    </source>
</evidence>
<dbReference type="GO" id="GO:0005615">
    <property type="term" value="C:extracellular space"/>
    <property type="evidence" value="ECO:0007669"/>
    <property type="project" value="TreeGrafter"/>
</dbReference>
<dbReference type="Pfam" id="PF00151">
    <property type="entry name" value="Lipase"/>
    <property type="match status" value="1"/>
</dbReference>
<comment type="similarity">
    <text evidence="2 4">Belongs to the AB hydrolase superfamily. Lipase family.</text>
</comment>
<protein>
    <submittedName>
        <fullName evidence="10">Phospholipase A1 member A isoform X1</fullName>
    </submittedName>
</protein>
<feature type="domain" description="Lipase" evidence="8">
    <location>
        <begin position="87"/>
        <end position="383"/>
    </location>
</feature>
<accession>A0A8B7NKC7</accession>
<dbReference type="Gene3D" id="3.40.50.1820">
    <property type="entry name" value="alpha/beta hydrolase"/>
    <property type="match status" value="1"/>
</dbReference>
<evidence type="ECO:0000256" key="7">
    <source>
        <dbReference type="SAM" id="SignalP"/>
    </source>
</evidence>
<dbReference type="OrthoDB" id="199913at2759"/>
<evidence type="ECO:0000256" key="4">
    <source>
        <dbReference type="RuleBase" id="RU004262"/>
    </source>
</evidence>
<comment type="subcellular location">
    <subcellularLocation>
        <location evidence="1">Secreted</location>
    </subcellularLocation>
</comment>
<evidence type="ECO:0000256" key="3">
    <source>
        <dbReference type="ARBA" id="ARBA00022525"/>
    </source>
</evidence>
<gene>
    <name evidence="10" type="primary">LOC108671139</name>
</gene>
<proteinExistence type="inferred from homology"/>
<keyword evidence="9" id="KW-1185">Reference proteome</keyword>
<dbReference type="InterPro" id="IPR029058">
    <property type="entry name" value="AB_hydrolase_fold"/>
</dbReference>
<dbReference type="RefSeq" id="XP_018014105.1">
    <property type="nucleotide sequence ID" value="XM_018158616.2"/>
</dbReference>
<organism evidence="9 10">
    <name type="scientific">Hyalella azteca</name>
    <name type="common">Amphipod</name>
    <dbReference type="NCBI Taxonomy" id="294128"/>
    <lineage>
        <taxon>Eukaryota</taxon>
        <taxon>Metazoa</taxon>
        <taxon>Ecdysozoa</taxon>
        <taxon>Arthropoda</taxon>
        <taxon>Crustacea</taxon>
        <taxon>Multicrustacea</taxon>
        <taxon>Malacostraca</taxon>
        <taxon>Eumalacostraca</taxon>
        <taxon>Peracarida</taxon>
        <taxon>Amphipoda</taxon>
        <taxon>Senticaudata</taxon>
        <taxon>Talitrida</taxon>
        <taxon>Talitroidea</taxon>
        <taxon>Hyalellidae</taxon>
        <taxon>Hyalella</taxon>
    </lineage>
</organism>
<keyword evidence="6" id="KW-0812">Transmembrane</keyword>
<evidence type="ECO:0000313" key="10">
    <source>
        <dbReference type="RefSeq" id="XP_018014105.1"/>
    </source>
</evidence>
<evidence type="ECO:0000256" key="2">
    <source>
        <dbReference type="ARBA" id="ARBA00010701"/>
    </source>
</evidence>
<reference evidence="10" key="1">
    <citation type="submission" date="2025-08" db="UniProtKB">
        <authorList>
            <consortium name="RefSeq"/>
        </authorList>
    </citation>
    <scope>IDENTIFICATION</scope>
    <source>
        <tissue evidence="10">Whole organism</tissue>
    </source>
</reference>
<dbReference type="PRINTS" id="PR00821">
    <property type="entry name" value="TAGLIPASE"/>
</dbReference>
<dbReference type="InterPro" id="IPR000734">
    <property type="entry name" value="TAG_lipase"/>
</dbReference>
<feature type="region of interest" description="Disordered" evidence="5">
    <location>
        <begin position="26"/>
        <end position="82"/>
    </location>
</feature>
<keyword evidence="7" id="KW-0732">Signal</keyword>
<evidence type="ECO:0000256" key="1">
    <source>
        <dbReference type="ARBA" id="ARBA00004613"/>
    </source>
</evidence>
<dbReference type="PANTHER" id="PTHR11610:SF173">
    <property type="entry name" value="LIPASE DOMAIN-CONTAINING PROTEIN-RELATED"/>
    <property type="match status" value="1"/>
</dbReference>